<reference evidence="1 2" key="1">
    <citation type="submission" date="2023-08" db="EMBL/GenBank/DDBJ databases">
        <title>Black Yeasts Isolated from many extreme environments.</title>
        <authorList>
            <person name="Coleine C."/>
            <person name="Stajich J.E."/>
            <person name="Selbmann L."/>
        </authorList>
    </citation>
    <scope>NUCLEOTIDE SEQUENCE [LARGE SCALE GENOMIC DNA]</scope>
    <source>
        <strain evidence="1 2">CCFEE 5885</strain>
    </source>
</reference>
<protein>
    <submittedName>
        <fullName evidence="1">Uncharacterized protein</fullName>
    </submittedName>
</protein>
<organism evidence="1 2">
    <name type="scientific">Lithohypha guttulata</name>
    <dbReference type="NCBI Taxonomy" id="1690604"/>
    <lineage>
        <taxon>Eukaryota</taxon>
        <taxon>Fungi</taxon>
        <taxon>Dikarya</taxon>
        <taxon>Ascomycota</taxon>
        <taxon>Pezizomycotina</taxon>
        <taxon>Eurotiomycetes</taxon>
        <taxon>Chaetothyriomycetidae</taxon>
        <taxon>Chaetothyriales</taxon>
        <taxon>Trichomeriaceae</taxon>
        <taxon>Lithohypha</taxon>
    </lineage>
</organism>
<sequence length="315" mass="36297">MGWGLFRFVIFHAHHLLDRMLDYRGLASKTTPQLFSDMNPLPRNGAAEHQLIHQLGNMRLGAEPEVGDAMINQQAVLASMDVEQLAADLRQTCRITKPASIAFDPYSAHRVPPSLLDEVNVRDCPKIVWHVHEFVWPTLEWIKICKFEFNQTYADILSEYQRLTDTSVHWRAVLEAGRELIAAAYLAYEYPDYEYPDPHQTARGISVHQGPSRSQEEFDARVKIWQVKKEVWEATIYLANSPLQQSLDAVLLVNEQLDSTLINEERHGLFEPWQEFAPTQELRDQIEHTRHLPNPFDPILFGGMTMTELAQRDDA</sequence>
<accession>A0ABR0KAQ1</accession>
<proteinExistence type="predicted"/>
<keyword evidence="2" id="KW-1185">Reference proteome</keyword>
<dbReference type="Proteomes" id="UP001345013">
    <property type="component" value="Unassembled WGS sequence"/>
</dbReference>
<evidence type="ECO:0000313" key="2">
    <source>
        <dbReference type="Proteomes" id="UP001345013"/>
    </source>
</evidence>
<comment type="caution">
    <text evidence="1">The sequence shown here is derived from an EMBL/GenBank/DDBJ whole genome shotgun (WGS) entry which is preliminary data.</text>
</comment>
<dbReference type="EMBL" id="JAVRRG010000054">
    <property type="protein sequence ID" value="KAK5092683.1"/>
    <property type="molecule type" value="Genomic_DNA"/>
</dbReference>
<name>A0ABR0KAQ1_9EURO</name>
<evidence type="ECO:0000313" key="1">
    <source>
        <dbReference type="EMBL" id="KAK5092683.1"/>
    </source>
</evidence>
<gene>
    <name evidence="1" type="ORF">LTR24_005019</name>
</gene>